<evidence type="ECO:0000313" key="3">
    <source>
        <dbReference type="Proteomes" id="UP000272781"/>
    </source>
</evidence>
<evidence type="ECO:0000313" key="4">
    <source>
        <dbReference type="Proteomes" id="UP000298805"/>
    </source>
</evidence>
<dbReference type="InterPro" id="IPR053841">
    <property type="entry name" value="MksE"/>
</dbReference>
<dbReference type="EMBL" id="RJVK01000001">
    <property type="protein sequence ID" value="ROR41152.1"/>
    <property type="molecule type" value="Genomic_DNA"/>
</dbReference>
<keyword evidence="4" id="KW-1185">Reference proteome</keyword>
<dbReference type="Proteomes" id="UP000298805">
    <property type="component" value="Chromosome"/>
</dbReference>
<dbReference type="RefSeq" id="WP_123352048.1">
    <property type="nucleotide sequence ID" value="NZ_CP027432.2"/>
</dbReference>
<evidence type="ECO:0000313" key="2">
    <source>
        <dbReference type="EMBL" id="ROR41152.1"/>
    </source>
</evidence>
<dbReference type="AlphaFoldDB" id="A0AAJ4UYR8"/>
<gene>
    <name evidence="1" type="ORF">C6V80_03955</name>
    <name evidence="2" type="ORF">EDC58_0636</name>
</gene>
<accession>A0AAJ4UYR8</accession>
<organism evidence="2 3">
    <name type="scientific">Caminibacter pacificus</name>
    <dbReference type="NCBI Taxonomy" id="1424653"/>
    <lineage>
        <taxon>Bacteria</taxon>
        <taxon>Pseudomonadati</taxon>
        <taxon>Campylobacterota</taxon>
        <taxon>Epsilonproteobacteria</taxon>
        <taxon>Nautiliales</taxon>
        <taxon>Nautiliaceae</taxon>
        <taxon>Caminibacter</taxon>
    </lineage>
</organism>
<reference evidence="2 3" key="2">
    <citation type="submission" date="2018-11" db="EMBL/GenBank/DDBJ databases">
        <title>Genomic Encyclopedia of Type Strains, Phase IV (KMG-IV): sequencing the most valuable type-strain genomes for metagenomic binning, comparative biology and taxonomic classification.</title>
        <authorList>
            <person name="Goeker M."/>
        </authorList>
    </citation>
    <scope>NUCLEOTIDE SEQUENCE [LARGE SCALE GENOMIC DNA]</scope>
    <source>
        <strain evidence="2 3">DSM 27783</strain>
    </source>
</reference>
<dbReference type="Proteomes" id="UP000272781">
    <property type="component" value="Unassembled WGS sequence"/>
</dbReference>
<dbReference type="Pfam" id="PF21980">
    <property type="entry name" value="MksE"/>
    <property type="match status" value="1"/>
</dbReference>
<protein>
    <submittedName>
        <fullName evidence="2">Uncharacterized protein</fullName>
    </submittedName>
</protein>
<sequence length="173" mass="20245">MESVIFEILSKGVIISTNSSKFQKEASWLMEDENFESLNRTLNKIGLYLVGENGYFYLSKDLKADEEEKFFNSHKQLILALAQLKKVFVHLDKGHKIKKSEFIKRFEAKKDEKIIKALFDTNDIIEITDKLFNLLERFYVIENRGKKDEYVVLNSINYYLDIVDAISEGEVDE</sequence>
<reference evidence="4" key="1">
    <citation type="submission" date="2018-03" db="EMBL/GenBank/DDBJ databases">
        <title>A comparative analysis of the Nautiliaceae.</title>
        <authorList>
            <person name="Grosche A."/>
            <person name="Smedile F."/>
            <person name="Vetriani C."/>
        </authorList>
    </citation>
    <scope>NUCLEOTIDE SEQUENCE [LARGE SCALE GENOMIC DNA]</scope>
    <source>
        <strain evidence="4">TB6</strain>
    </source>
</reference>
<reference evidence="1" key="3">
    <citation type="submission" date="2019-06" db="EMBL/GenBank/DDBJ databases">
        <title>A comparative analysis of the Nautiliaceae.</title>
        <authorList>
            <person name="Grosche A."/>
            <person name="Smedile F."/>
            <person name="Vetriani C."/>
        </authorList>
    </citation>
    <scope>NUCLEOTIDE SEQUENCE</scope>
    <source>
        <strain evidence="1">TB6</strain>
    </source>
</reference>
<evidence type="ECO:0000313" key="1">
    <source>
        <dbReference type="EMBL" id="QCI28137.1"/>
    </source>
</evidence>
<dbReference type="EMBL" id="CP027432">
    <property type="protein sequence ID" value="QCI28137.1"/>
    <property type="molecule type" value="Genomic_DNA"/>
</dbReference>
<proteinExistence type="predicted"/>
<name>A0AAJ4UYR8_9BACT</name>